<dbReference type="AlphaFoldDB" id="A0AAW0FX75"/>
<keyword evidence="2" id="KW-1133">Transmembrane helix</keyword>
<proteinExistence type="predicted"/>
<evidence type="ECO:0000313" key="4">
    <source>
        <dbReference type="Proteomes" id="UP001385951"/>
    </source>
</evidence>
<protein>
    <recommendedName>
        <fullName evidence="5">Transmembrane protein</fullName>
    </recommendedName>
</protein>
<keyword evidence="2" id="KW-0472">Membrane</keyword>
<feature type="transmembrane region" description="Helical" evidence="2">
    <location>
        <begin position="235"/>
        <end position="255"/>
    </location>
</feature>
<evidence type="ECO:0008006" key="5">
    <source>
        <dbReference type="Google" id="ProtNLM"/>
    </source>
</evidence>
<dbReference type="Proteomes" id="UP001385951">
    <property type="component" value="Unassembled WGS sequence"/>
</dbReference>
<feature type="region of interest" description="Disordered" evidence="1">
    <location>
        <begin position="174"/>
        <end position="205"/>
    </location>
</feature>
<accession>A0AAW0FX75</accession>
<organism evidence="3 4">
    <name type="scientific">Cerrena zonata</name>
    <dbReference type="NCBI Taxonomy" id="2478898"/>
    <lineage>
        <taxon>Eukaryota</taxon>
        <taxon>Fungi</taxon>
        <taxon>Dikarya</taxon>
        <taxon>Basidiomycota</taxon>
        <taxon>Agaricomycotina</taxon>
        <taxon>Agaricomycetes</taxon>
        <taxon>Polyporales</taxon>
        <taxon>Cerrenaceae</taxon>
        <taxon>Cerrena</taxon>
    </lineage>
</organism>
<reference evidence="3 4" key="1">
    <citation type="submission" date="2022-09" db="EMBL/GenBank/DDBJ databases">
        <authorList>
            <person name="Palmer J.M."/>
        </authorList>
    </citation>
    <scope>NUCLEOTIDE SEQUENCE [LARGE SCALE GENOMIC DNA]</scope>
    <source>
        <strain evidence="3 4">DSM 7382</strain>
    </source>
</reference>
<name>A0AAW0FX75_9APHY</name>
<sequence>MNCASCLRHFSHSLTQCKALTDSQKINDYVAIRVHAGSQALQVSRTTIAMSSSVEDFKPFDYELPETTSSVVNSWIVRLQAVAIVTALLAQVEASFVGSLEPANSDPTASDTALRIFAYAGLILNLGATLSAVLLLLAVTSVPSAARRLWMSCSHGYPRKVFLYENEKKRRISEGITNTPAPGVPSSSTSQDPTKPEDSPIRLSNKSLLQGDPDDEILHAFGVARGWRLLLQHCVFCFLTGCICAFVHVGILVWINESTTVASVAMPIAVIGFIPPSIIFFFGMDSLSCKECHPDK</sequence>
<feature type="transmembrane region" description="Helical" evidence="2">
    <location>
        <begin position="261"/>
        <end position="282"/>
    </location>
</feature>
<evidence type="ECO:0000256" key="1">
    <source>
        <dbReference type="SAM" id="MobiDB-lite"/>
    </source>
</evidence>
<keyword evidence="4" id="KW-1185">Reference proteome</keyword>
<keyword evidence="2" id="KW-0812">Transmembrane</keyword>
<evidence type="ECO:0000313" key="3">
    <source>
        <dbReference type="EMBL" id="KAK7683495.1"/>
    </source>
</evidence>
<feature type="transmembrane region" description="Helical" evidence="2">
    <location>
        <begin position="75"/>
        <end position="96"/>
    </location>
</feature>
<gene>
    <name evidence="3" type="ORF">QCA50_013329</name>
</gene>
<comment type="caution">
    <text evidence="3">The sequence shown here is derived from an EMBL/GenBank/DDBJ whole genome shotgun (WGS) entry which is preliminary data.</text>
</comment>
<evidence type="ECO:0000256" key="2">
    <source>
        <dbReference type="SAM" id="Phobius"/>
    </source>
</evidence>
<feature type="compositionally biased region" description="Polar residues" evidence="1">
    <location>
        <begin position="175"/>
        <end position="193"/>
    </location>
</feature>
<dbReference type="EMBL" id="JASBNA010000030">
    <property type="protein sequence ID" value="KAK7683495.1"/>
    <property type="molecule type" value="Genomic_DNA"/>
</dbReference>
<feature type="transmembrane region" description="Helical" evidence="2">
    <location>
        <begin position="116"/>
        <end position="139"/>
    </location>
</feature>